<dbReference type="EMBL" id="JBIGHW010000015">
    <property type="protein sequence ID" value="MFG6443095.1"/>
    <property type="molecule type" value="Genomic_DNA"/>
</dbReference>
<protein>
    <submittedName>
        <fullName evidence="6">Site-specific integrase</fullName>
    </submittedName>
</protein>
<keyword evidence="2 4" id="KW-0238">DNA-binding</keyword>
<dbReference type="InterPro" id="IPR004107">
    <property type="entry name" value="Integrase_SAM-like_N"/>
</dbReference>
<dbReference type="PROSITE" id="PS51900">
    <property type="entry name" value="CB"/>
    <property type="match status" value="1"/>
</dbReference>
<dbReference type="Pfam" id="PF13495">
    <property type="entry name" value="Phage_int_SAM_4"/>
    <property type="match status" value="1"/>
</dbReference>
<sequence length="206" mass="23078">MTPLRQQMLNAMAVRGLAVRTQETYVDSLGRMARYFGRSPAVLSAQEIETYMLYLVKDRKLSFSSGNHVAAASRFLFTHVLAQPETGERMLPPVARTRQKQPELLSREQIARLFAHCHSPMARMLLQTLYACGLRHYQAARRDARIDKAGSTHTLRHCFATHLLEAGVDLPPRVAPILGFATDRRTGAPQITPRNPRAAGLACLSW</sequence>
<evidence type="ECO:0000259" key="5">
    <source>
        <dbReference type="PROSITE" id="PS51900"/>
    </source>
</evidence>
<dbReference type="InterPro" id="IPR010998">
    <property type="entry name" value="Integrase_recombinase_N"/>
</dbReference>
<dbReference type="Gene3D" id="1.10.443.10">
    <property type="entry name" value="Intergrase catalytic core"/>
    <property type="match status" value="1"/>
</dbReference>
<keyword evidence="1" id="KW-0229">DNA integration</keyword>
<evidence type="ECO:0000256" key="1">
    <source>
        <dbReference type="ARBA" id="ARBA00022908"/>
    </source>
</evidence>
<dbReference type="Gene3D" id="1.10.150.130">
    <property type="match status" value="1"/>
</dbReference>
<reference evidence="6 7" key="1">
    <citation type="submission" date="2024-08" db="EMBL/GenBank/DDBJ databases">
        <authorList>
            <person name="Lu H."/>
        </authorList>
    </citation>
    <scope>NUCLEOTIDE SEQUENCE [LARGE SCALE GENOMIC DNA]</scope>
    <source>
        <strain evidence="6 7">LKC17W</strain>
    </source>
</reference>
<dbReference type="RefSeq" id="WP_394401182.1">
    <property type="nucleotide sequence ID" value="NZ_JBIGHW010000015.1"/>
</dbReference>
<dbReference type="InterPro" id="IPR013762">
    <property type="entry name" value="Integrase-like_cat_sf"/>
</dbReference>
<keyword evidence="3" id="KW-0233">DNA recombination</keyword>
<gene>
    <name evidence="6" type="ORF">ACG0Z3_20585</name>
</gene>
<dbReference type="InterPro" id="IPR044068">
    <property type="entry name" value="CB"/>
</dbReference>
<evidence type="ECO:0000256" key="3">
    <source>
        <dbReference type="ARBA" id="ARBA00023172"/>
    </source>
</evidence>
<name>A0ABW7FP24_9BURK</name>
<evidence type="ECO:0000313" key="6">
    <source>
        <dbReference type="EMBL" id="MFG6443095.1"/>
    </source>
</evidence>
<feature type="domain" description="Core-binding (CB)" evidence="5">
    <location>
        <begin position="1"/>
        <end position="81"/>
    </location>
</feature>
<proteinExistence type="predicted"/>
<dbReference type="Proteomes" id="UP001606301">
    <property type="component" value="Unassembled WGS sequence"/>
</dbReference>
<organism evidence="6 7">
    <name type="scientific">Pelomonas margarita</name>
    <dbReference type="NCBI Taxonomy" id="3299031"/>
    <lineage>
        <taxon>Bacteria</taxon>
        <taxon>Pseudomonadati</taxon>
        <taxon>Pseudomonadota</taxon>
        <taxon>Betaproteobacteria</taxon>
        <taxon>Burkholderiales</taxon>
        <taxon>Sphaerotilaceae</taxon>
        <taxon>Roseateles</taxon>
    </lineage>
</organism>
<evidence type="ECO:0000313" key="7">
    <source>
        <dbReference type="Proteomes" id="UP001606301"/>
    </source>
</evidence>
<evidence type="ECO:0000256" key="4">
    <source>
        <dbReference type="PROSITE-ProRule" id="PRU01248"/>
    </source>
</evidence>
<dbReference type="SUPFAM" id="SSF56349">
    <property type="entry name" value="DNA breaking-rejoining enzymes"/>
    <property type="match status" value="1"/>
</dbReference>
<keyword evidence="7" id="KW-1185">Reference proteome</keyword>
<dbReference type="InterPro" id="IPR011010">
    <property type="entry name" value="DNA_brk_join_enz"/>
</dbReference>
<comment type="caution">
    <text evidence="6">The sequence shown here is derived from an EMBL/GenBank/DDBJ whole genome shotgun (WGS) entry which is preliminary data.</text>
</comment>
<accession>A0ABW7FP24</accession>
<evidence type="ECO:0000256" key="2">
    <source>
        <dbReference type="ARBA" id="ARBA00023125"/>
    </source>
</evidence>